<accession>A0AAD5TW54</accession>
<dbReference type="GO" id="GO:0005634">
    <property type="term" value="C:nucleus"/>
    <property type="evidence" value="ECO:0007669"/>
    <property type="project" value="TreeGrafter"/>
</dbReference>
<organism evidence="1 2">
    <name type="scientific">Clydaea vesicula</name>
    <dbReference type="NCBI Taxonomy" id="447962"/>
    <lineage>
        <taxon>Eukaryota</taxon>
        <taxon>Fungi</taxon>
        <taxon>Fungi incertae sedis</taxon>
        <taxon>Chytridiomycota</taxon>
        <taxon>Chytridiomycota incertae sedis</taxon>
        <taxon>Chytridiomycetes</taxon>
        <taxon>Lobulomycetales</taxon>
        <taxon>Lobulomycetaceae</taxon>
        <taxon>Clydaea</taxon>
    </lineage>
</organism>
<evidence type="ECO:0000313" key="2">
    <source>
        <dbReference type="Proteomes" id="UP001211065"/>
    </source>
</evidence>
<sequence>MNPTSALSQLLTNDVLTSFFISEAVLKNLGATTKNLKERNLLAKFVLKILRSEFKPVPFTLITSLLYLARLSNSCSDKIQRGSVRLALNPFRSWIICLILADIFLCDKPTKMRDWSKVVGISAREILMMRCQCLNAISFELTISENVLKEWLNYLETSVIRYNNKGKIITKTPSQQVQQKYLEKKNSVKFLKLSGVGNDNYLSKSYSYDNTKRKNDNLELFNKYVENLTKNNGIKITKELIEQHSFVSDVMNFTDENIKKFSKQFTKAFPYPDNTPSNTAPPFTYLPYPSP</sequence>
<dbReference type="InterPro" id="IPR013922">
    <property type="entry name" value="Cyclin_PHO80-like"/>
</dbReference>
<dbReference type="EMBL" id="JADGJW010000774">
    <property type="protein sequence ID" value="KAJ3212538.1"/>
    <property type="molecule type" value="Genomic_DNA"/>
</dbReference>
<dbReference type="AlphaFoldDB" id="A0AAD5TW54"/>
<dbReference type="PANTHER" id="PTHR15615:SF27">
    <property type="entry name" value="PHO85 CYCLIN CLG1"/>
    <property type="match status" value="1"/>
</dbReference>
<gene>
    <name evidence="1" type="ORF">HK099_007708</name>
</gene>
<dbReference type="GO" id="GO:0019901">
    <property type="term" value="F:protein kinase binding"/>
    <property type="evidence" value="ECO:0007669"/>
    <property type="project" value="InterPro"/>
</dbReference>
<dbReference type="Gene3D" id="1.10.472.10">
    <property type="entry name" value="Cyclin-like"/>
    <property type="match status" value="1"/>
</dbReference>
<dbReference type="GO" id="GO:0016538">
    <property type="term" value="F:cyclin-dependent protein serine/threonine kinase regulator activity"/>
    <property type="evidence" value="ECO:0007669"/>
    <property type="project" value="TreeGrafter"/>
</dbReference>
<comment type="caution">
    <text evidence="1">The sequence shown here is derived from an EMBL/GenBank/DDBJ whole genome shotgun (WGS) entry which is preliminary data.</text>
</comment>
<keyword evidence="2" id="KW-1185">Reference proteome</keyword>
<evidence type="ECO:0008006" key="3">
    <source>
        <dbReference type="Google" id="ProtNLM"/>
    </source>
</evidence>
<protein>
    <recommendedName>
        <fullName evidence="3">Cyclin N-terminal domain-containing protein</fullName>
    </recommendedName>
</protein>
<proteinExistence type="predicted"/>
<name>A0AAD5TW54_9FUNG</name>
<dbReference type="PANTHER" id="PTHR15615">
    <property type="match status" value="1"/>
</dbReference>
<reference evidence="1" key="1">
    <citation type="submission" date="2020-05" db="EMBL/GenBank/DDBJ databases">
        <title>Phylogenomic resolution of chytrid fungi.</title>
        <authorList>
            <person name="Stajich J.E."/>
            <person name="Amses K."/>
            <person name="Simmons R."/>
            <person name="Seto K."/>
            <person name="Myers J."/>
            <person name="Bonds A."/>
            <person name="Quandt C.A."/>
            <person name="Barry K."/>
            <person name="Liu P."/>
            <person name="Grigoriev I."/>
            <person name="Longcore J.E."/>
            <person name="James T.Y."/>
        </authorList>
    </citation>
    <scope>NUCLEOTIDE SEQUENCE</scope>
    <source>
        <strain evidence="1">JEL0476</strain>
    </source>
</reference>
<dbReference type="Proteomes" id="UP001211065">
    <property type="component" value="Unassembled WGS sequence"/>
</dbReference>
<dbReference type="Pfam" id="PF08613">
    <property type="entry name" value="Cyclin"/>
    <property type="match status" value="1"/>
</dbReference>
<dbReference type="GO" id="GO:0000307">
    <property type="term" value="C:cyclin-dependent protein kinase holoenzyme complex"/>
    <property type="evidence" value="ECO:0007669"/>
    <property type="project" value="TreeGrafter"/>
</dbReference>
<evidence type="ECO:0000313" key="1">
    <source>
        <dbReference type="EMBL" id="KAJ3212538.1"/>
    </source>
</evidence>
<dbReference type="CDD" id="cd20557">
    <property type="entry name" value="CYCLIN_ScPCL1-like"/>
    <property type="match status" value="1"/>
</dbReference>